<proteinExistence type="predicted"/>
<accession>A0A4Z2HRD2</accession>
<feature type="compositionally biased region" description="Gly residues" evidence="1">
    <location>
        <begin position="45"/>
        <end position="55"/>
    </location>
</feature>
<dbReference type="AlphaFoldDB" id="A0A4Z2HRD2"/>
<comment type="caution">
    <text evidence="2">The sequence shown here is derived from an EMBL/GenBank/DDBJ whole genome shotgun (WGS) entry which is preliminary data.</text>
</comment>
<reference evidence="2 3" key="1">
    <citation type="submission" date="2019-03" db="EMBL/GenBank/DDBJ databases">
        <title>First draft genome of Liparis tanakae, snailfish: a comprehensive survey of snailfish specific genes.</title>
        <authorList>
            <person name="Kim W."/>
            <person name="Song I."/>
            <person name="Jeong J.-H."/>
            <person name="Kim D."/>
            <person name="Kim S."/>
            <person name="Ryu S."/>
            <person name="Song J.Y."/>
            <person name="Lee S.K."/>
        </authorList>
    </citation>
    <scope>NUCLEOTIDE SEQUENCE [LARGE SCALE GENOMIC DNA]</scope>
    <source>
        <tissue evidence="2">Muscle</tissue>
    </source>
</reference>
<organism evidence="2 3">
    <name type="scientific">Liparis tanakae</name>
    <name type="common">Tanaka's snailfish</name>
    <dbReference type="NCBI Taxonomy" id="230148"/>
    <lineage>
        <taxon>Eukaryota</taxon>
        <taxon>Metazoa</taxon>
        <taxon>Chordata</taxon>
        <taxon>Craniata</taxon>
        <taxon>Vertebrata</taxon>
        <taxon>Euteleostomi</taxon>
        <taxon>Actinopterygii</taxon>
        <taxon>Neopterygii</taxon>
        <taxon>Teleostei</taxon>
        <taxon>Neoteleostei</taxon>
        <taxon>Acanthomorphata</taxon>
        <taxon>Eupercaria</taxon>
        <taxon>Perciformes</taxon>
        <taxon>Cottioidei</taxon>
        <taxon>Cottales</taxon>
        <taxon>Liparidae</taxon>
        <taxon>Liparis</taxon>
    </lineage>
</organism>
<sequence>MESRPSAVTGRDQRKRASRSMSPVSSRVSQTLAICAAEKHNPGRASGGQADGGSSGDRERASIGGPSAKCGRRIREAEKKSSGDLNTIWTSDLPSSVLPTMMVEREVVALV</sequence>
<evidence type="ECO:0000256" key="1">
    <source>
        <dbReference type="SAM" id="MobiDB-lite"/>
    </source>
</evidence>
<feature type="region of interest" description="Disordered" evidence="1">
    <location>
        <begin position="1"/>
        <end position="92"/>
    </location>
</feature>
<feature type="compositionally biased region" description="Basic and acidic residues" evidence="1">
    <location>
        <begin position="73"/>
        <end position="82"/>
    </location>
</feature>
<protein>
    <submittedName>
        <fullName evidence="2">Uncharacterized protein</fullName>
    </submittedName>
</protein>
<evidence type="ECO:0000313" key="3">
    <source>
        <dbReference type="Proteomes" id="UP000314294"/>
    </source>
</evidence>
<feature type="compositionally biased region" description="Low complexity" evidence="1">
    <location>
        <begin position="19"/>
        <end position="29"/>
    </location>
</feature>
<dbReference type="EMBL" id="SRLO01000190">
    <property type="protein sequence ID" value="TNN68406.1"/>
    <property type="molecule type" value="Genomic_DNA"/>
</dbReference>
<keyword evidence="3" id="KW-1185">Reference proteome</keyword>
<dbReference type="Proteomes" id="UP000314294">
    <property type="component" value="Unassembled WGS sequence"/>
</dbReference>
<name>A0A4Z2HRD2_9TELE</name>
<evidence type="ECO:0000313" key="2">
    <source>
        <dbReference type="EMBL" id="TNN68406.1"/>
    </source>
</evidence>
<feature type="compositionally biased region" description="Polar residues" evidence="1">
    <location>
        <begin position="83"/>
        <end position="92"/>
    </location>
</feature>
<gene>
    <name evidence="2" type="ORF">EYF80_021327</name>
</gene>